<dbReference type="InterPro" id="IPR001926">
    <property type="entry name" value="TrpB-like_PALP"/>
</dbReference>
<reference evidence="5" key="1">
    <citation type="submission" date="2021-01" db="EMBL/GenBank/DDBJ databases">
        <authorList>
            <person name="Corre E."/>
            <person name="Pelletier E."/>
            <person name="Niang G."/>
            <person name="Scheremetjew M."/>
            <person name="Finn R."/>
            <person name="Kale V."/>
            <person name="Holt S."/>
            <person name="Cochrane G."/>
            <person name="Meng A."/>
            <person name="Brown T."/>
            <person name="Cohen L."/>
        </authorList>
    </citation>
    <scope>NUCLEOTIDE SEQUENCE</scope>
    <source>
        <strain evidence="5">CCAP1064/1</strain>
    </source>
</reference>
<dbReference type="AlphaFoldDB" id="A0A7S0BYT9"/>
<evidence type="ECO:0000256" key="3">
    <source>
        <dbReference type="ARBA" id="ARBA00022898"/>
    </source>
</evidence>
<dbReference type="Pfam" id="PF00291">
    <property type="entry name" value="PALP"/>
    <property type="match status" value="1"/>
</dbReference>
<gene>
    <name evidence="5" type="ORF">PINE0816_LOCUS3558</name>
</gene>
<evidence type="ECO:0000256" key="1">
    <source>
        <dbReference type="ARBA" id="ARBA00001933"/>
    </source>
</evidence>
<evidence type="ECO:0000256" key="2">
    <source>
        <dbReference type="ARBA" id="ARBA00008639"/>
    </source>
</evidence>
<name>A0A7S0BYT9_9STRA</name>
<dbReference type="InterPro" id="IPR036052">
    <property type="entry name" value="TrpB-like_PALP_sf"/>
</dbReference>
<dbReference type="InterPro" id="IPR027278">
    <property type="entry name" value="ACCD_DCysDesulf"/>
</dbReference>
<dbReference type="PANTHER" id="PTHR43780">
    <property type="entry name" value="1-AMINOCYCLOPROPANE-1-CARBOXYLATE DEAMINASE-RELATED"/>
    <property type="match status" value="1"/>
</dbReference>
<protein>
    <recommendedName>
        <fullName evidence="4">Tryptophan synthase beta chain-like PALP domain-containing protein</fullName>
    </recommendedName>
</protein>
<dbReference type="SUPFAM" id="SSF53686">
    <property type="entry name" value="Tryptophan synthase beta subunit-like PLP-dependent enzymes"/>
    <property type="match status" value="1"/>
</dbReference>
<dbReference type="Gene3D" id="3.40.50.1100">
    <property type="match status" value="1"/>
</dbReference>
<comment type="similarity">
    <text evidence="2">Belongs to the ACC deaminase/D-cysteine desulfhydrase family.</text>
</comment>
<organism evidence="5">
    <name type="scientific">Proboscia inermis</name>
    <dbReference type="NCBI Taxonomy" id="420281"/>
    <lineage>
        <taxon>Eukaryota</taxon>
        <taxon>Sar</taxon>
        <taxon>Stramenopiles</taxon>
        <taxon>Ochrophyta</taxon>
        <taxon>Bacillariophyta</taxon>
        <taxon>Coscinodiscophyceae</taxon>
        <taxon>Rhizosoleniophycidae</taxon>
        <taxon>Rhizosoleniales</taxon>
        <taxon>Rhizosoleniaceae</taxon>
        <taxon>Proboscia</taxon>
    </lineage>
</organism>
<proteinExistence type="inferred from homology"/>
<evidence type="ECO:0000259" key="4">
    <source>
        <dbReference type="Pfam" id="PF00291"/>
    </source>
</evidence>
<keyword evidence="3" id="KW-0663">Pyridoxal phosphate</keyword>
<dbReference type="PANTHER" id="PTHR43780:SF2">
    <property type="entry name" value="1-AMINOCYCLOPROPANE-1-CARBOXYLATE DEAMINASE-RELATED"/>
    <property type="match status" value="1"/>
</dbReference>
<comment type="cofactor">
    <cofactor evidence="1">
        <name>pyridoxal 5'-phosphate</name>
        <dbReference type="ChEBI" id="CHEBI:597326"/>
    </cofactor>
</comment>
<dbReference type="GO" id="GO:0019148">
    <property type="term" value="F:D-cysteine desulfhydrase activity"/>
    <property type="evidence" value="ECO:0007669"/>
    <property type="project" value="TreeGrafter"/>
</dbReference>
<feature type="domain" description="Tryptophan synthase beta chain-like PALP" evidence="4">
    <location>
        <begin position="43"/>
        <end position="232"/>
    </location>
</feature>
<evidence type="ECO:0000313" key="5">
    <source>
        <dbReference type="EMBL" id="CAD8407441.1"/>
    </source>
</evidence>
<accession>A0A7S0BYT9</accession>
<dbReference type="EMBL" id="HBEL01007406">
    <property type="protein sequence ID" value="CAD8407441.1"/>
    <property type="molecule type" value="Transcribed_RNA"/>
</dbReference>
<sequence length="263" mass="29202">MYKFSVRVVYFLNSIMPLFFCVYDQNTFIYLKYGRLGSNELIEKVCENLRASGKNPYPIPVGGSNQLGTWGYIDGVDELQHQLKAENVQLDHVVFASGSGGTATGIALGMNLSSNHYGFRIPTIHPVGVCDDPPYFHRVLSEIASEMGYSFDDGQVSSSSSIPHTTVHQGKNLGYAQSTTDELEFITQFASDTGIVLDPVYSGKALYHFITHVIPSNSEIFRGKNILFWHTGGSLGMYEKESMIVNELDKVSTVNRLDAYNKL</sequence>